<organism evidence="1 2">
    <name type="scientific">Septoria linicola</name>
    <dbReference type="NCBI Taxonomy" id="215465"/>
    <lineage>
        <taxon>Eukaryota</taxon>
        <taxon>Fungi</taxon>
        <taxon>Dikarya</taxon>
        <taxon>Ascomycota</taxon>
        <taxon>Pezizomycotina</taxon>
        <taxon>Dothideomycetes</taxon>
        <taxon>Dothideomycetidae</taxon>
        <taxon>Mycosphaerellales</taxon>
        <taxon>Mycosphaerellaceae</taxon>
        <taxon>Septoria</taxon>
    </lineage>
</organism>
<name>A0A9Q9B7H2_9PEZI</name>
<proteinExistence type="predicted"/>
<reference evidence="1" key="1">
    <citation type="submission" date="2022-06" db="EMBL/GenBank/DDBJ databases">
        <title>Complete genome sequences of two strains of the flax pathogen Septoria linicola.</title>
        <authorList>
            <person name="Lapalu N."/>
            <person name="Simon A."/>
            <person name="Demenou B."/>
            <person name="Paumier D."/>
            <person name="Guillot M.-P."/>
            <person name="Gout L."/>
            <person name="Valade R."/>
        </authorList>
    </citation>
    <scope>NUCLEOTIDE SEQUENCE</scope>
    <source>
        <strain evidence="1">SE15195</strain>
    </source>
</reference>
<evidence type="ECO:0000313" key="2">
    <source>
        <dbReference type="Proteomes" id="UP001056384"/>
    </source>
</evidence>
<keyword evidence="2" id="KW-1185">Reference proteome</keyword>
<evidence type="ECO:0000313" key="1">
    <source>
        <dbReference type="EMBL" id="USW58506.1"/>
    </source>
</evidence>
<protein>
    <submittedName>
        <fullName evidence="1">Uncharacterized protein</fullName>
    </submittedName>
</protein>
<accession>A0A9Q9B7H2</accession>
<dbReference type="AlphaFoldDB" id="A0A9Q9B7H2"/>
<sequence length="65" mass="6745">MAPVAAKLAALAEESKSNDAPNAAPAARDANQSRIAQQILKWNSMNLARSVIVLASGAIAWNGTQ</sequence>
<dbReference type="EMBL" id="CP099428">
    <property type="protein sequence ID" value="USW58506.1"/>
    <property type="molecule type" value="Genomic_DNA"/>
</dbReference>
<dbReference type="Proteomes" id="UP001056384">
    <property type="component" value="Chromosome 11"/>
</dbReference>
<gene>
    <name evidence="1" type="ORF">Slin15195_G118250</name>
</gene>